<feature type="compositionally biased region" description="Acidic residues" evidence="2">
    <location>
        <begin position="308"/>
        <end position="372"/>
    </location>
</feature>
<feature type="compositionally biased region" description="Basic and acidic residues" evidence="2">
    <location>
        <begin position="149"/>
        <end position="158"/>
    </location>
</feature>
<gene>
    <name evidence="4" type="primary">5566214</name>
</gene>
<feature type="compositionally biased region" description="Basic and acidic residues" evidence="2">
    <location>
        <begin position="708"/>
        <end position="751"/>
    </location>
</feature>
<feature type="compositionally biased region" description="Low complexity" evidence="2">
    <location>
        <begin position="136"/>
        <end position="148"/>
    </location>
</feature>
<dbReference type="InParanoid" id="A0A6I8T7V1"/>
<evidence type="ECO:0000256" key="2">
    <source>
        <dbReference type="SAM" id="MobiDB-lite"/>
    </source>
</evidence>
<feature type="region of interest" description="Disordered" evidence="2">
    <location>
        <begin position="304"/>
        <end position="438"/>
    </location>
</feature>
<keyword evidence="5" id="KW-1185">Reference proteome</keyword>
<feature type="compositionally biased region" description="Basic and acidic residues" evidence="2">
    <location>
        <begin position="59"/>
        <end position="73"/>
    </location>
</feature>
<evidence type="ECO:0000313" key="5">
    <source>
        <dbReference type="Proteomes" id="UP000008820"/>
    </source>
</evidence>
<feature type="region of interest" description="Disordered" evidence="2">
    <location>
        <begin position="703"/>
        <end position="843"/>
    </location>
</feature>
<feature type="compositionally biased region" description="Gly residues" evidence="2">
    <location>
        <begin position="163"/>
        <end position="172"/>
    </location>
</feature>
<name>A0A6I8T7V1_AEDAE</name>
<evidence type="ECO:0000313" key="4">
    <source>
        <dbReference type="EnsemblMetazoa" id="AAEL005277-PB"/>
    </source>
</evidence>
<dbReference type="PANTHER" id="PTHR15491">
    <property type="match status" value="1"/>
</dbReference>
<dbReference type="PANTHER" id="PTHR15491:SF18">
    <property type="entry name" value="CIZ1 ZINC FINGER PROTEIN, ISOFORM A"/>
    <property type="match status" value="1"/>
</dbReference>
<feature type="compositionally biased region" description="Basic and acidic residues" evidence="2">
    <location>
        <begin position="373"/>
        <end position="388"/>
    </location>
</feature>
<evidence type="ECO:0000256" key="1">
    <source>
        <dbReference type="SAM" id="Coils"/>
    </source>
</evidence>
<evidence type="ECO:0000259" key="3">
    <source>
        <dbReference type="Pfam" id="PF12874"/>
    </source>
</evidence>
<sequence>MTRGGRGYSRGGGSRGGSSYRGGGSYRGSDHHGRSSYNGRDNSRNRYSGGGGGSYGDSRSSRYDSDRYSRPDNRQGGGGGGYKRNDSYKDSRDRRSPDRKRPRTEHSSQGGGRRDYGGSSGAGDYHRRDGSGARGGSSSRYHDGGSSSYDKRGNDHHSSSVGSSGGGGGGGASRDRMDNRSSSRGRGDRSREPMGPPRSVAPRNNTNRGPPIRTSMGSRGSAPMSTLRRGSTRGRLTSRFRNDGRRGMITSRMGSRRDVRPIPPRRNFPSIRGRRDGIGRITKRTIMESSRVSRKALIKRALAAAKELDDDQTTENEGDDDDEVDEEKEVLEGDDEEVHDETRDDEEEEEDDGDKTVKDEDEEEEDVEEGDKTEDHEDKEGDDKADDTKEGEDGEGDEKKEAPSTPKKSVKKVAAKPKGTPGSEKSTDKDGERKKSDTRINTKYTKSFIKLNCVQCHTKCITFKEYQNHLFRGLHRTAMRRVANKTREKLMEMRQAQRAAQKEEDEKVDENSEQKSSYCLLCQLNFRQPKSVHQKSDGHKEMKRFLMPYCATCKIHFKSPMAYEAHRASLEHLKFKARVERYAKDDGEDGAEIDLENFTTVDEVGNVDEPTDTSKETLSTPKKGESVGRPGSDDEDDSDDETVIGREHVKKVEVQYCDLCNMYLPRRDDPEQMVAMHCKTRSHLKLYIHEREDKKLRERAERIHKKKLSDAKAKKNAKKEKDASISEADASEKQDSAEKKTGEEGEGKETTTDDQMWEVVDNDIGDLLREVGGPGEDGEEEEDDEKASSERYDKFKHTEKNGLDQSNIHDSTGEEEAADKKTGSKKASNGDVNGAEKEVKAEA</sequence>
<dbReference type="EnsemblMetazoa" id="AAEL005277-RB">
    <property type="protein sequence ID" value="AAEL005277-PB"/>
    <property type="gene ID" value="AAEL005277"/>
</dbReference>
<dbReference type="OrthoDB" id="6354489at2759"/>
<feature type="compositionally biased region" description="Basic and acidic residues" evidence="2">
    <location>
        <begin position="173"/>
        <end position="192"/>
    </location>
</feature>
<feature type="region of interest" description="Disordered" evidence="2">
    <location>
        <begin position="588"/>
        <end position="646"/>
    </location>
</feature>
<feature type="region of interest" description="Disordered" evidence="2">
    <location>
        <begin position="1"/>
        <end position="280"/>
    </location>
</feature>
<dbReference type="Pfam" id="PF12874">
    <property type="entry name" value="zf-met"/>
    <property type="match status" value="1"/>
</dbReference>
<feature type="compositionally biased region" description="Basic and acidic residues" evidence="2">
    <location>
        <begin position="786"/>
        <end position="802"/>
    </location>
</feature>
<dbReference type="AlphaFoldDB" id="A0A6I8T7V1"/>
<feature type="compositionally biased region" description="Basic and acidic residues" evidence="2">
    <location>
        <begin position="425"/>
        <end position="438"/>
    </location>
</feature>
<feature type="compositionally biased region" description="Gly residues" evidence="2">
    <location>
        <begin position="1"/>
        <end position="26"/>
    </location>
</feature>
<feature type="compositionally biased region" description="Basic and acidic residues" evidence="2">
    <location>
        <begin position="834"/>
        <end position="843"/>
    </location>
</feature>
<dbReference type="Proteomes" id="UP000008820">
    <property type="component" value="Chromosome 2"/>
</dbReference>
<reference evidence="4 5" key="1">
    <citation type="submission" date="2017-06" db="EMBL/GenBank/DDBJ databases">
        <title>Aedes aegypti genome working group (AGWG) sequencing and assembly.</title>
        <authorList>
            <consortium name="Aedes aegypti Genome Working Group (AGWG)"/>
            <person name="Matthews B.J."/>
        </authorList>
    </citation>
    <scope>NUCLEOTIDE SEQUENCE [LARGE SCALE GENOMIC DNA]</scope>
    <source>
        <strain evidence="4 5">LVP_AGWG</strain>
    </source>
</reference>
<organism evidence="4 5">
    <name type="scientific">Aedes aegypti</name>
    <name type="common">Yellowfever mosquito</name>
    <name type="synonym">Culex aegypti</name>
    <dbReference type="NCBI Taxonomy" id="7159"/>
    <lineage>
        <taxon>Eukaryota</taxon>
        <taxon>Metazoa</taxon>
        <taxon>Ecdysozoa</taxon>
        <taxon>Arthropoda</taxon>
        <taxon>Hexapoda</taxon>
        <taxon>Insecta</taxon>
        <taxon>Pterygota</taxon>
        <taxon>Neoptera</taxon>
        <taxon>Endopterygota</taxon>
        <taxon>Diptera</taxon>
        <taxon>Nematocera</taxon>
        <taxon>Culicoidea</taxon>
        <taxon>Culicidae</taxon>
        <taxon>Culicinae</taxon>
        <taxon>Aedini</taxon>
        <taxon>Aedes</taxon>
        <taxon>Stegomyia</taxon>
    </lineage>
</organism>
<feature type="compositionally biased region" description="Acidic residues" evidence="2">
    <location>
        <begin position="776"/>
        <end position="785"/>
    </location>
</feature>
<keyword evidence="1" id="KW-0175">Coiled coil</keyword>
<reference evidence="4" key="2">
    <citation type="submission" date="2020-05" db="UniProtKB">
        <authorList>
            <consortium name="EnsemblMetazoa"/>
        </authorList>
    </citation>
    <scope>IDENTIFICATION</scope>
    <source>
        <strain evidence="4">LVP_AGWG</strain>
    </source>
</reference>
<feature type="compositionally biased region" description="Basic and acidic residues" evidence="2">
    <location>
        <begin position="83"/>
        <end position="96"/>
    </location>
</feature>
<protein>
    <recommendedName>
        <fullName evidence="3">C2H2-type domain-containing protein</fullName>
    </recommendedName>
</protein>
<proteinExistence type="predicted"/>
<feature type="compositionally biased region" description="Acidic residues" evidence="2">
    <location>
        <begin position="633"/>
        <end position="642"/>
    </location>
</feature>
<dbReference type="InterPro" id="IPR026811">
    <property type="entry name" value="CIZ1"/>
</dbReference>
<accession>A0A6I8T7V1</accession>
<feature type="domain" description="C2H2-type" evidence="3">
    <location>
        <begin position="549"/>
        <end position="569"/>
    </location>
</feature>
<dbReference type="InterPro" id="IPR013087">
    <property type="entry name" value="Znf_C2H2_type"/>
</dbReference>
<feature type="coiled-coil region" evidence="1">
    <location>
        <begin position="483"/>
        <end position="513"/>
    </location>
</feature>